<dbReference type="SUPFAM" id="SSF118290">
    <property type="entry name" value="WRKY DNA-binding domain"/>
    <property type="match status" value="1"/>
</dbReference>
<dbReference type="GO" id="GO:0003700">
    <property type="term" value="F:DNA-binding transcription factor activity"/>
    <property type="evidence" value="ECO:0007669"/>
    <property type="project" value="InterPro"/>
</dbReference>
<sequence>MIQKSILKKHASPKRPREITTNISTVCVKTTSSDQTSVVKDGYHWRKYGQKVTRDNPSPRAYYKCSFAPTFPVKKKVQRSAKDPSVLVATYEGEHNHPHPSQAEIKVPLVNQARFSRTNDVFLDQNPSFAAAVAAT</sequence>
<evidence type="ECO:0000256" key="1">
    <source>
        <dbReference type="ARBA" id="ARBA00004123"/>
    </source>
</evidence>
<dbReference type="OrthoDB" id="1879341at2759"/>
<organism evidence="7 8">
    <name type="scientific">Anisodus acutangulus</name>
    <dbReference type="NCBI Taxonomy" id="402998"/>
    <lineage>
        <taxon>Eukaryota</taxon>
        <taxon>Viridiplantae</taxon>
        <taxon>Streptophyta</taxon>
        <taxon>Embryophyta</taxon>
        <taxon>Tracheophyta</taxon>
        <taxon>Spermatophyta</taxon>
        <taxon>Magnoliopsida</taxon>
        <taxon>eudicotyledons</taxon>
        <taxon>Gunneridae</taxon>
        <taxon>Pentapetalae</taxon>
        <taxon>asterids</taxon>
        <taxon>lamiids</taxon>
        <taxon>Solanales</taxon>
        <taxon>Solanaceae</taxon>
        <taxon>Solanoideae</taxon>
        <taxon>Hyoscyameae</taxon>
        <taxon>Anisodus</taxon>
    </lineage>
</organism>
<keyword evidence="3" id="KW-0238">DNA-binding</keyword>
<protein>
    <recommendedName>
        <fullName evidence="6">WRKY domain-containing protein</fullName>
    </recommendedName>
</protein>
<dbReference type="PROSITE" id="PS50811">
    <property type="entry name" value="WRKY"/>
    <property type="match status" value="1"/>
</dbReference>
<dbReference type="Proteomes" id="UP001152561">
    <property type="component" value="Unassembled WGS sequence"/>
</dbReference>
<dbReference type="PANTHER" id="PTHR31429">
    <property type="entry name" value="WRKY TRANSCRIPTION FACTOR 36-RELATED"/>
    <property type="match status" value="1"/>
</dbReference>
<dbReference type="AlphaFoldDB" id="A0A9Q1MA24"/>
<keyword evidence="4" id="KW-0804">Transcription</keyword>
<evidence type="ECO:0000313" key="7">
    <source>
        <dbReference type="EMBL" id="KAJ8555433.1"/>
    </source>
</evidence>
<dbReference type="InterPro" id="IPR036576">
    <property type="entry name" value="WRKY_dom_sf"/>
</dbReference>
<proteinExistence type="predicted"/>
<dbReference type="EMBL" id="JAJAGQ010000008">
    <property type="protein sequence ID" value="KAJ8555433.1"/>
    <property type="molecule type" value="Genomic_DNA"/>
</dbReference>
<dbReference type="InterPro" id="IPR003657">
    <property type="entry name" value="WRKY_dom"/>
</dbReference>
<evidence type="ECO:0000256" key="5">
    <source>
        <dbReference type="ARBA" id="ARBA00023242"/>
    </source>
</evidence>
<evidence type="ECO:0000259" key="6">
    <source>
        <dbReference type="PROSITE" id="PS50811"/>
    </source>
</evidence>
<keyword evidence="5" id="KW-0539">Nucleus</keyword>
<evidence type="ECO:0000256" key="3">
    <source>
        <dbReference type="ARBA" id="ARBA00023125"/>
    </source>
</evidence>
<reference evidence="8" key="1">
    <citation type="journal article" date="2023" name="Proc. Natl. Acad. Sci. U.S.A.">
        <title>Genomic and structural basis for evolution of tropane alkaloid biosynthesis.</title>
        <authorList>
            <person name="Wanga Y.-J."/>
            <person name="Taina T."/>
            <person name="Yua J.-Y."/>
            <person name="Lia J."/>
            <person name="Xua B."/>
            <person name="Chenc J."/>
            <person name="D'Auriad J.C."/>
            <person name="Huanga J.-P."/>
            <person name="Huanga S.-X."/>
        </authorList>
    </citation>
    <scope>NUCLEOTIDE SEQUENCE [LARGE SCALE GENOMIC DNA]</scope>
    <source>
        <strain evidence="8">cv. KIB-2019</strain>
    </source>
</reference>
<feature type="domain" description="WRKY" evidence="6">
    <location>
        <begin position="34"/>
        <end position="100"/>
    </location>
</feature>
<comment type="caution">
    <text evidence="7">The sequence shown here is derived from an EMBL/GenBank/DDBJ whole genome shotgun (WGS) entry which is preliminary data.</text>
</comment>
<dbReference type="InterPro" id="IPR044810">
    <property type="entry name" value="WRKY_plant"/>
</dbReference>
<keyword evidence="2" id="KW-0805">Transcription regulation</keyword>
<dbReference type="Gene3D" id="2.20.25.80">
    <property type="entry name" value="WRKY domain"/>
    <property type="match status" value="1"/>
</dbReference>
<dbReference type="GO" id="GO:0005634">
    <property type="term" value="C:nucleus"/>
    <property type="evidence" value="ECO:0007669"/>
    <property type="project" value="UniProtKB-SubCell"/>
</dbReference>
<keyword evidence="8" id="KW-1185">Reference proteome</keyword>
<dbReference type="SMART" id="SM00774">
    <property type="entry name" value="WRKY"/>
    <property type="match status" value="1"/>
</dbReference>
<evidence type="ECO:0000256" key="2">
    <source>
        <dbReference type="ARBA" id="ARBA00023015"/>
    </source>
</evidence>
<comment type="subcellular location">
    <subcellularLocation>
        <location evidence="1">Nucleus</location>
    </subcellularLocation>
</comment>
<dbReference type="GO" id="GO:0043565">
    <property type="term" value="F:sequence-specific DNA binding"/>
    <property type="evidence" value="ECO:0007669"/>
    <property type="project" value="InterPro"/>
</dbReference>
<evidence type="ECO:0000313" key="8">
    <source>
        <dbReference type="Proteomes" id="UP001152561"/>
    </source>
</evidence>
<name>A0A9Q1MA24_9SOLA</name>
<gene>
    <name evidence="7" type="ORF">K7X08_012929</name>
</gene>
<evidence type="ECO:0000256" key="4">
    <source>
        <dbReference type="ARBA" id="ARBA00023163"/>
    </source>
</evidence>
<accession>A0A9Q1MA24</accession>
<dbReference type="PANTHER" id="PTHR31429:SF76">
    <property type="entry name" value="WRKY FAMILY TRANSCRIPTION FACTOR-RELATED"/>
    <property type="match status" value="1"/>
</dbReference>
<dbReference type="Pfam" id="PF03106">
    <property type="entry name" value="WRKY"/>
    <property type="match status" value="1"/>
</dbReference>